<keyword evidence="2" id="KW-0472">Membrane</keyword>
<evidence type="ECO:0000259" key="3">
    <source>
        <dbReference type="PROSITE" id="PS50125"/>
    </source>
</evidence>
<evidence type="ECO:0000313" key="4">
    <source>
        <dbReference type="EMBL" id="GEO17100.1"/>
    </source>
</evidence>
<dbReference type="SMART" id="SM00028">
    <property type="entry name" value="TPR"/>
    <property type="match status" value="3"/>
</dbReference>
<gene>
    <name evidence="4" type="ORF">MAE02_47960</name>
</gene>
<dbReference type="SMART" id="SM00044">
    <property type="entry name" value="CYCc"/>
    <property type="match status" value="1"/>
</dbReference>
<dbReference type="InterPro" id="IPR029787">
    <property type="entry name" value="Nucleotide_cyclase"/>
</dbReference>
<dbReference type="EMBL" id="BJYU01000088">
    <property type="protein sequence ID" value="GEO17100.1"/>
    <property type="molecule type" value="Genomic_DNA"/>
</dbReference>
<evidence type="ECO:0000256" key="1">
    <source>
        <dbReference type="PROSITE-ProRule" id="PRU00339"/>
    </source>
</evidence>
<evidence type="ECO:0000256" key="2">
    <source>
        <dbReference type="SAM" id="Phobius"/>
    </source>
</evidence>
<proteinExistence type="predicted"/>
<sequence length="644" mass="71307">MMERSMERKLATIVCADVAGYSRLIGLDEEGTITRLRAHRRSLINPAVARHGGRIVKTMGDGLLVEFASPVEAVRCAAEIQLAVAAREAVLPEDRRIRFRIGINLGDVIVEDGDVLGDGVNIAARLQALADVGSICISRSVRDQVRDRLPVVFDDLGEQSVRNIARPVRCYRIRLDTYTAEASPEPAARRRWRLPAAVAAILVVLGGTGFVLFRERGPSEPTAAPVAAAARDPSTGASGMARVAPRLSLVVLPFANLSGDPDQEYFADGLTEDLTTDLSRIDGSFIIARNTAFTYKNKPVDIRQVGRDLGVRYVLEGSVRRSGDAVRVNAQLIDAETGAHLWTDRFDRVRADLIEMQSEITAGIASTLRVRLVDIESRRGQRERPNNPDATDLAMRGWALIYASQTQDNNVAARRLFEEALKADPQAVSALTGLGFTHIRDVLNRWTDAPGDPLQKADELIARAIAMKPDDASAHQYKALLRRAQRRSQEAIAAAERAVSLNRNLASGYTEIGWNYALLGQPEKTEHYVLQGMRLSPRDPFVVFWLLYIGVAQLHQGQDEAALDTFRKAIDADPGFPSSYGWLAAAYVFTGREAEAHEPMERWLRAVPWMTLTRYKTLEQSDHPAYMAQRPRIYAAWRKLGMPE</sequence>
<evidence type="ECO:0000313" key="5">
    <source>
        <dbReference type="Proteomes" id="UP000321085"/>
    </source>
</evidence>
<dbReference type="Gene3D" id="1.25.40.10">
    <property type="entry name" value="Tetratricopeptide repeat domain"/>
    <property type="match status" value="1"/>
</dbReference>
<dbReference type="Pfam" id="PF00211">
    <property type="entry name" value="Guanylate_cyc"/>
    <property type="match status" value="1"/>
</dbReference>
<dbReference type="GO" id="GO:0006171">
    <property type="term" value="P:cAMP biosynthetic process"/>
    <property type="evidence" value="ECO:0007669"/>
    <property type="project" value="TreeGrafter"/>
</dbReference>
<dbReference type="SUPFAM" id="SSF48452">
    <property type="entry name" value="TPR-like"/>
    <property type="match status" value="1"/>
</dbReference>
<dbReference type="GO" id="GO:0035556">
    <property type="term" value="P:intracellular signal transduction"/>
    <property type="evidence" value="ECO:0007669"/>
    <property type="project" value="InterPro"/>
</dbReference>
<protein>
    <submittedName>
        <fullName evidence="4">Guanylyl cyclase</fullName>
    </submittedName>
</protein>
<keyword evidence="2" id="KW-1133">Transmembrane helix</keyword>
<comment type="caution">
    <text evidence="4">The sequence shown here is derived from an EMBL/GenBank/DDBJ whole genome shotgun (WGS) entry which is preliminary data.</text>
</comment>
<organism evidence="4 5">
    <name type="scientific">Microvirga aerophila</name>
    <dbReference type="NCBI Taxonomy" id="670291"/>
    <lineage>
        <taxon>Bacteria</taxon>
        <taxon>Pseudomonadati</taxon>
        <taxon>Pseudomonadota</taxon>
        <taxon>Alphaproteobacteria</taxon>
        <taxon>Hyphomicrobiales</taxon>
        <taxon>Methylobacteriaceae</taxon>
        <taxon>Microvirga</taxon>
    </lineage>
</organism>
<keyword evidence="2" id="KW-0812">Transmembrane</keyword>
<keyword evidence="5" id="KW-1185">Reference proteome</keyword>
<dbReference type="Proteomes" id="UP000321085">
    <property type="component" value="Unassembled WGS sequence"/>
</dbReference>
<dbReference type="Pfam" id="PF13432">
    <property type="entry name" value="TPR_16"/>
    <property type="match status" value="1"/>
</dbReference>
<feature type="domain" description="Guanylate cyclase" evidence="3">
    <location>
        <begin position="12"/>
        <end position="127"/>
    </location>
</feature>
<dbReference type="InterPro" id="IPR001054">
    <property type="entry name" value="A/G_cyclase"/>
</dbReference>
<dbReference type="InterPro" id="IPR050697">
    <property type="entry name" value="Adenylyl/Guanylyl_Cyclase_3/4"/>
</dbReference>
<dbReference type="GO" id="GO:0004016">
    <property type="term" value="F:adenylate cyclase activity"/>
    <property type="evidence" value="ECO:0007669"/>
    <property type="project" value="UniProtKB-ARBA"/>
</dbReference>
<dbReference type="SUPFAM" id="SSF55073">
    <property type="entry name" value="Nucleotide cyclase"/>
    <property type="match status" value="1"/>
</dbReference>
<name>A0A512BYV0_9HYPH</name>
<dbReference type="PROSITE" id="PS50005">
    <property type="entry name" value="TPR"/>
    <property type="match status" value="1"/>
</dbReference>
<dbReference type="InterPro" id="IPR011990">
    <property type="entry name" value="TPR-like_helical_dom_sf"/>
</dbReference>
<dbReference type="Gene3D" id="3.30.70.1230">
    <property type="entry name" value="Nucleotide cyclase"/>
    <property type="match status" value="1"/>
</dbReference>
<dbReference type="InterPro" id="IPR019734">
    <property type="entry name" value="TPR_rpt"/>
</dbReference>
<keyword evidence="1" id="KW-0802">TPR repeat</keyword>
<dbReference type="PANTHER" id="PTHR43081">
    <property type="entry name" value="ADENYLATE CYCLASE, TERMINAL-DIFFERENTIATION SPECIFIC-RELATED"/>
    <property type="match status" value="1"/>
</dbReference>
<accession>A0A512BYV0</accession>
<dbReference type="Gene3D" id="3.40.50.10070">
    <property type="entry name" value="TolB, N-terminal domain"/>
    <property type="match status" value="1"/>
</dbReference>
<reference evidence="4 5" key="1">
    <citation type="submission" date="2019-07" db="EMBL/GenBank/DDBJ databases">
        <title>Whole genome shotgun sequence of Microvirga aerophila NBRC 106136.</title>
        <authorList>
            <person name="Hosoyama A."/>
            <person name="Uohara A."/>
            <person name="Ohji S."/>
            <person name="Ichikawa N."/>
        </authorList>
    </citation>
    <scope>NUCLEOTIDE SEQUENCE [LARGE SCALE GENOMIC DNA]</scope>
    <source>
        <strain evidence="4 5">NBRC 106136</strain>
    </source>
</reference>
<feature type="repeat" description="TPR" evidence="1">
    <location>
        <begin position="543"/>
        <end position="576"/>
    </location>
</feature>
<dbReference type="PANTHER" id="PTHR43081:SF19">
    <property type="entry name" value="PH-SENSITIVE ADENYLATE CYCLASE RV1264"/>
    <property type="match status" value="1"/>
</dbReference>
<dbReference type="PROSITE" id="PS50125">
    <property type="entry name" value="GUANYLATE_CYCLASE_2"/>
    <property type="match status" value="1"/>
</dbReference>
<dbReference type="AlphaFoldDB" id="A0A512BYV0"/>
<feature type="transmembrane region" description="Helical" evidence="2">
    <location>
        <begin position="194"/>
        <end position="213"/>
    </location>
</feature>
<dbReference type="CDD" id="cd07302">
    <property type="entry name" value="CHD"/>
    <property type="match status" value="1"/>
</dbReference>